<feature type="transmembrane region" description="Helical" evidence="5">
    <location>
        <begin position="6"/>
        <end position="36"/>
    </location>
</feature>
<dbReference type="GO" id="GO:0016020">
    <property type="term" value="C:membrane"/>
    <property type="evidence" value="ECO:0007669"/>
    <property type="project" value="UniProtKB-SubCell"/>
</dbReference>
<keyword evidence="2 3" id="KW-0807">Transducer</keyword>
<dbReference type="SMART" id="SM00283">
    <property type="entry name" value="MA"/>
    <property type="match status" value="1"/>
</dbReference>
<reference evidence="7 8" key="1">
    <citation type="submission" date="2018-06" db="EMBL/GenBank/DDBJ databases">
        <title>Nitrincola tibetense sp. nov., isolated from Lake XuguoCo on Tibetan Plateau.</title>
        <authorList>
            <person name="Xing P."/>
        </authorList>
    </citation>
    <scope>NUCLEOTIDE SEQUENCE [LARGE SCALE GENOMIC DNA]</scope>
    <source>
        <strain evidence="8">xg18</strain>
    </source>
</reference>
<comment type="caution">
    <text evidence="7">The sequence shown here is derived from an EMBL/GenBank/DDBJ whole genome shotgun (WGS) entry which is preliminary data.</text>
</comment>
<dbReference type="EMBL" id="QKRX01000016">
    <property type="protein sequence ID" value="RAU16798.1"/>
    <property type="molecule type" value="Genomic_DNA"/>
</dbReference>
<accession>A0A364NI41</accession>
<dbReference type="Gene3D" id="1.10.287.950">
    <property type="entry name" value="Methyl-accepting chemotaxis protein"/>
    <property type="match status" value="1"/>
</dbReference>
<dbReference type="InterPro" id="IPR004089">
    <property type="entry name" value="MCPsignal_dom"/>
</dbReference>
<dbReference type="PANTHER" id="PTHR32089:SF41">
    <property type="entry name" value="METHYL-ACCEPTING CHEMOTAXIS PROTEIN"/>
    <property type="match status" value="1"/>
</dbReference>
<feature type="region of interest" description="Disordered" evidence="4">
    <location>
        <begin position="357"/>
        <end position="380"/>
    </location>
</feature>
<dbReference type="Proteomes" id="UP000250744">
    <property type="component" value="Unassembled WGS sequence"/>
</dbReference>
<name>A0A364NI41_9GAMM</name>
<evidence type="ECO:0000259" key="6">
    <source>
        <dbReference type="PROSITE" id="PS50111"/>
    </source>
</evidence>
<dbReference type="PANTHER" id="PTHR32089">
    <property type="entry name" value="METHYL-ACCEPTING CHEMOTAXIS PROTEIN MCPB"/>
    <property type="match status" value="1"/>
</dbReference>
<dbReference type="Pfam" id="PF00015">
    <property type="entry name" value="MCPsignal"/>
    <property type="match status" value="1"/>
</dbReference>
<feature type="domain" description="Methyl-accepting transducer" evidence="6">
    <location>
        <begin position="145"/>
        <end position="313"/>
    </location>
</feature>
<protein>
    <submittedName>
        <fullName evidence="7">Chemotaxis protein</fullName>
    </submittedName>
</protein>
<dbReference type="GO" id="GO:0006935">
    <property type="term" value="P:chemotaxis"/>
    <property type="evidence" value="ECO:0007669"/>
    <property type="project" value="UniProtKB-ARBA"/>
</dbReference>
<dbReference type="PROSITE" id="PS50111">
    <property type="entry name" value="CHEMOTAXIS_TRANSDUC_2"/>
    <property type="match status" value="1"/>
</dbReference>
<dbReference type="GO" id="GO:0007165">
    <property type="term" value="P:signal transduction"/>
    <property type="evidence" value="ECO:0007669"/>
    <property type="project" value="UniProtKB-KW"/>
</dbReference>
<keyword evidence="5" id="KW-1133">Transmembrane helix</keyword>
<dbReference type="RefSeq" id="WP_112160342.1">
    <property type="nucleotide sequence ID" value="NZ_QKRX01000016.1"/>
</dbReference>
<dbReference type="AlphaFoldDB" id="A0A364NI41"/>
<gene>
    <name evidence="7" type="ORF">DN062_16195</name>
</gene>
<evidence type="ECO:0000256" key="4">
    <source>
        <dbReference type="SAM" id="MobiDB-lite"/>
    </source>
</evidence>
<organism evidence="7 8">
    <name type="scientific">Nitrincola tibetensis</name>
    <dbReference type="NCBI Taxonomy" id="2219697"/>
    <lineage>
        <taxon>Bacteria</taxon>
        <taxon>Pseudomonadati</taxon>
        <taxon>Pseudomonadota</taxon>
        <taxon>Gammaproteobacteria</taxon>
        <taxon>Oceanospirillales</taxon>
        <taxon>Oceanospirillaceae</taxon>
        <taxon>Nitrincola</taxon>
    </lineage>
</organism>
<evidence type="ECO:0000256" key="3">
    <source>
        <dbReference type="PROSITE-ProRule" id="PRU00284"/>
    </source>
</evidence>
<dbReference type="SUPFAM" id="SSF58104">
    <property type="entry name" value="Methyl-accepting chemotaxis protein (MCP) signaling domain"/>
    <property type="match status" value="1"/>
</dbReference>
<sequence length="380" mass="42067">MSVRFFIVWLTALGMGAFVSMWVYPVLGVLIALVVVSLNVFFPQKQVNLAVVNPASLDDDQEVVDSLQEMGECIEQVVTESVNDLDALHKMEKDALDTLAQSFVSLKGQIEKQQSLVSGLLISGSGSSKHSGQSHMSDFAKSTLDTMNHFVEITVKMSEDSMEMLNRVSALSDGMPALLQTLNDIDTIAKQTNLLALNAAIEAARAGDSGRGFSVVADEVRALSNRSATFSKSIQDHLNQMNADIITLVEDVRKIASKDMTFIMESKQEVQQAIDRLLDKAHEDERVTQDMDVIAQDLMAAVFNAMRAMQFQDMSSQTIQHTIEEQRHLLFLTAALKNDKKNLDDTALDKSLRAFKDERRRRKSNPVSASSMKSGDIDLF</sequence>
<dbReference type="OrthoDB" id="369661at2"/>
<proteinExistence type="predicted"/>
<evidence type="ECO:0000313" key="7">
    <source>
        <dbReference type="EMBL" id="RAU16798.1"/>
    </source>
</evidence>
<evidence type="ECO:0000256" key="1">
    <source>
        <dbReference type="ARBA" id="ARBA00004370"/>
    </source>
</evidence>
<evidence type="ECO:0000256" key="5">
    <source>
        <dbReference type="SAM" id="Phobius"/>
    </source>
</evidence>
<comment type="subcellular location">
    <subcellularLocation>
        <location evidence="1">Membrane</location>
    </subcellularLocation>
</comment>
<evidence type="ECO:0000313" key="8">
    <source>
        <dbReference type="Proteomes" id="UP000250744"/>
    </source>
</evidence>
<keyword evidence="8" id="KW-1185">Reference proteome</keyword>
<evidence type="ECO:0000256" key="2">
    <source>
        <dbReference type="ARBA" id="ARBA00023224"/>
    </source>
</evidence>
<keyword evidence="5" id="KW-0812">Transmembrane</keyword>
<keyword evidence="5" id="KW-0472">Membrane</keyword>